<dbReference type="GO" id="GO:0001227">
    <property type="term" value="F:DNA-binding transcription repressor activity, RNA polymerase II-specific"/>
    <property type="evidence" value="ECO:0007669"/>
    <property type="project" value="TreeGrafter"/>
</dbReference>
<feature type="domain" description="C2H2-type" evidence="14">
    <location>
        <begin position="566"/>
        <end position="588"/>
    </location>
</feature>
<dbReference type="FunFam" id="3.30.160.60:FF:000608">
    <property type="entry name" value="zinc finger protein 286A isoform X1"/>
    <property type="match status" value="1"/>
</dbReference>
<comment type="subcellular location">
    <subcellularLocation>
        <location evidence="1">Nucleus</location>
    </subcellularLocation>
</comment>
<keyword evidence="5 11" id="KW-0863">Zinc-finger</keyword>
<feature type="domain" description="C2H2-type" evidence="14">
    <location>
        <begin position="48"/>
        <end position="75"/>
    </location>
</feature>
<dbReference type="FunFam" id="3.30.160.60:FF:002343">
    <property type="entry name" value="Zinc finger protein 33A"/>
    <property type="match status" value="2"/>
</dbReference>
<evidence type="ECO:0000256" key="3">
    <source>
        <dbReference type="ARBA" id="ARBA00022723"/>
    </source>
</evidence>
<dbReference type="GO" id="GO:0000978">
    <property type="term" value="F:RNA polymerase II cis-regulatory region sequence-specific DNA binding"/>
    <property type="evidence" value="ECO:0007669"/>
    <property type="project" value="TreeGrafter"/>
</dbReference>
<evidence type="ECO:0000256" key="9">
    <source>
        <dbReference type="ARBA" id="ARBA00023163"/>
    </source>
</evidence>
<feature type="domain" description="C2H2-type" evidence="14">
    <location>
        <begin position="1152"/>
        <end position="1180"/>
    </location>
</feature>
<name>A0A8J5NGD8_HOMAM</name>
<dbReference type="Pfam" id="PF00096">
    <property type="entry name" value="zf-C2H2"/>
    <property type="match status" value="10"/>
</dbReference>
<dbReference type="SMART" id="SM00355">
    <property type="entry name" value="ZnF_C2H2"/>
    <property type="match status" value="17"/>
</dbReference>
<evidence type="ECO:0000256" key="11">
    <source>
        <dbReference type="PROSITE-ProRule" id="PRU00042"/>
    </source>
</evidence>
<keyword evidence="8" id="KW-0238">DNA-binding</keyword>
<feature type="domain" description="C2H2-type" evidence="14">
    <location>
        <begin position="465"/>
        <end position="492"/>
    </location>
</feature>
<keyword evidence="3" id="KW-0479">Metal-binding</keyword>
<accession>A0A8J5NGD8</accession>
<evidence type="ECO:0000259" key="14">
    <source>
        <dbReference type="PROSITE" id="PS50157"/>
    </source>
</evidence>
<dbReference type="PROSITE" id="PS50157">
    <property type="entry name" value="ZINC_FINGER_C2H2_2"/>
    <property type="match status" value="15"/>
</dbReference>
<feature type="domain" description="C2H2-type" evidence="14">
    <location>
        <begin position="816"/>
        <end position="843"/>
    </location>
</feature>
<evidence type="ECO:0000256" key="12">
    <source>
        <dbReference type="SAM" id="MobiDB-lite"/>
    </source>
</evidence>
<keyword evidence="4" id="KW-0677">Repeat</keyword>
<gene>
    <name evidence="15" type="primary">Znf850-L</name>
    <name evidence="15" type="ORF">Hamer_G003895</name>
</gene>
<dbReference type="InterPro" id="IPR000595">
    <property type="entry name" value="cNMP-bd_dom"/>
</dbReference>
<feature type="region of interest" description="Disordered" evidence="12">
    <location>
        <begin position="416"/>
        <end position="443"/>
    </location>
</feature>
<feature type="domain" description="C2H2-type" evidence="14">
    <location>
        <begin position="1004"/>
        <end position="1031"/>
    </location>
</feature>
<evidence type="ECO:0000256" key="7">
    <source>
        <dbReference type="ARBA" id="ARBA00023015"/>
    </source>
</evidence>
<comment type="similarity">
    <text evidence="2">Belongs to the krueppel C2H2-type zinc-finger protein family.</text>
</comment>
<dbReference type="FunFam" id="3.30.160.60:FF:000478">
    <property type="entry name" value="Zinc finger protein 133"/>
    <property type="match status" value="1"/>
</dbReference>
<protein>
    <submittedName>
        <fullName evidence="15">Zinc finger protein 850-like</fullName>
    </submittedName>
</protein>
<evidence type="ECO:0000256" key="2">
    <source>
        <dbReference type="ARBA" id="ARBA00006991"/>
    </source>
</evidence>
<dbReference type="GO" id="GO:0008270">
    <property type="term" value="F:zinc ion binding"/>
    <property type="evidence" value="ECO:0007669"/>
    <property type="project" value="UniProtKB-KW"/>
</dbReference>
<dbReference type="FunFam" id="3.30.160.60:FF:000512">
    <property type="entry name" value="zinc finger protein 197 isoform X1"/>
    <property type="match status" value="1"/>
</dbReference>
<dbReference type="PROSITE" id="PS50042">
    <property type="entry name" value="CNMP_BINDING_3"/>
    <property type="match status" value="1"/>
</dbReference>
<dbReference type="Proteomes" id="UP000747542">
    <property type="component" value="Unassembled WGS sequence"/>
</dbReference>
<dbReference type="FunFam" id="3.30.160.60:FF:000624">
    <property type="entry name" value="zinc finger protein 697"/>
    <property type="match status" value="1"/>
</dbReference>
<dbReference type="GO" id="GO:0005654">
    <property type="term" value="C:nucleoplasm"/>
    <property type="evidence" value="ECO:0007669"/>
    <property type="project" value="TreeGrafter"/>
</dbReference>
<dbReference type="PROSITE" id="PS00028">
    <property type="entry name" value="ZINC_FINGER_C2H2_1"/>
    <property type="match status" value="11"/>
</dbReference>
<comment type="caution">
    <text evidence="15">The sequence shown here is derived from an EMBL/GenBank/DDBJ whole genome shotgun (WGS) entry which is preliminary data.</text>
</comment>
<feature type="compositionally biased region" description="Polar residues" evidence="12">
    <location>
        <begin position="771"/>
        <end position="780"/>
    </location>
</feature>
<evidence type="ECO:0000256" key="6">
    <source>
        <dbReference type="ARBA" id="ARBA00022833"/>
    </source>
</evidence>
<feature type="domain" description="C2H2-type" evidence="14">
    <location>
        <begin position="1330"/>
        <end position="1348"/>
    </location>
</feature>
<feature type="domain" description="C2H2-type" evidence="14">
    <location>
        <begin position="1039"/>
        <end position="1068"/>
    </location>
</feature>
<keyword evidence="16" id="KW-1185">Reference proteome</keyword>
<evidence type="ECO:0000313" key="15">
    <source>
        <dbReference type="EMBL" id="KAG7178123.1"/>
    </source>
</evidence>
<sequence>MILKEEAIDDPSAEYEENDVKLTGDFTHVTAVDGTKTKKRKKKYEKTYPCEKCNQVSRSSANLKKHMMTHSGERPYKCIICQKAFRQMHHLSDHTRTHTGERPFECEECGSRFVQNAQDIAKVIELSGGFGVKSEKRALSKNMSSTGISNTEKTASISYASSLVSNLQIKLKENLASNLSETNTQNLGSVVPPNHVRAALESGTVLETHGEDGKGFYIILPPSLKNKEIIFSSDSAQTNGSVMTAPQPPSNITVDLPESETIVECDSTKIFSPQICDSHNEAYQSVVQELPENDACQYPVEVCAVQNAEADDYTIELQGELHDDHDYEGSHMTSVEVSEELVNDNHKYSRVVREEIHSDGTSVLLWNDELEHLKEVTYVIEERSEGPVLSQPQDVKSYNSNMFEGGAIIKPKRKRKFKGNEFSTDDMNTKKQKRKKCDSERPKSVKIKVKDKNLEEKRLKSRMVYDCPQCGKACKTSSNYISHMRTHSGERPYSCDICQRGFKQIAHLRSHIRIHTGERPYVCQICNAAFTQSSRLNSHIKTKHAKGKIEVKKKVKPVVKHKVRNFYCKICKKTFINECFKIDHMRTHLSVQLYECKICGIHYKSKSSMVKHRLKHSDHKCICEICGTGISDLSSLQEHRITQHDESVRESGMSDVCINVKIGEEKDFVVINPSIKNIQNEEDVKMKEEIIDVTEVNSYHVMQEIIHVTDTDGCVKSEVMQVAEVDDTHIKSETLEVPNPEEYKVEIEESFDKNVKIENELQSTGDDDSQRNNNPIKISESEFQSIDSVESIKGEFSKMKIQITCIDNACLGRKIWVCKVCDRAFLQSSNLYSHMRMHTGEKPYKCNVCSRAFRQITHLKDHMNRHTGLKPYNCGECGICFSQRSAVNRHIRNKHRDNASVQVLRNTEILQGGIKDLPSLACGNRLSRCKQPLQDGDVSKNPRPLVKMKTCKICRKIYPATYLKSHLRCHTGERPYKCSFCKEAFKQKPHLHSHELRHTGEKPYVCKKCGASFTQSFRCTTHMRKCNGSKNKVNTDAVKRCHCTCGASFRLRLQLVRHQKICTAGEDSDKSTDKSEPDISYDEESEMECEFRRKRKIKTHKKEDWKGSKTVKTKQSSPAHIVQTFTCKDCYVKFQSFAEYKKHLLQHGDMPQVCEDCGATFRRASALRFHQRIKHDRADERYKEYNFVGHDDMKEEQLDGASDVEDNIDSVLLNHTNKENDPCRENKVKVEENAVKLNEKKIDNMKVNRMQRKRKKVECVSGKILQDDAGKVSSESVTLQKSSISKKTLEKISIKQEKGIPSILVCQQVNGNPQRKVKDEPHVGSSNTLYSCEACEKVFTRSSKLKHHVMMWCKGTQDSSKLNVSRNIEFVQQSTNKLAKRVDRKKDQIEKRSVENDLATSCATKTKPRNFRGTTKIDINLMSQPEQLVSVKEEANSDIEN</sequence>
<keyword evidence="9" id="KW-0804">Transcription</keyword>
<evidence type="ECO:0000256" key="4">
    <source>
        <dbReference type="ARBA" id="ARBA00022737"/>
    </source>
</evidence>
<dbReference type="EMBL" id="JAHLQT010000697">
    <property type="protein sequence ID" value="KAG7178123.1"/>
    <property type="molecule type" value="Genomic_DNA"/>
</dbReference>
<evidence type="ECO:0000256" key="8">
    <source>
        <dbReference type="ARBA" id="ARBA00023125"/>
    </source>
</evidence>
<dbReference type="InterPro" id="IPR013087">
    <property type="entry name" value="Znf_C2H2_type"/>
</dbReference>
<feature type="domain" description="C2H2-type" evidence="14">
    <location>
        <begin position="872"/>
        <end position="900"/>
    </location>
</feature>
<evidence type="ECO:0000313" key="16">
    <source>
        <dbReference type="Proteomes" id="UP000747542"/>
    </source>
</evidence>
<dbReference type="InterPro" id="IPR036236">
    <property type="entry name" value="Znf_C2H2_sf"/>
</dbReference>
<feature type="domain" description="C2H2-type" evidence="14">
    <location>
        <begin position="844"/>
        <end position="871"/>
    </location>
</feature>
<feature type="domain" description="C2H2-type" evidence="14">
    <location>
        <begin position="521"/>
        <end position="549"/>
    </location>
</feature>
<feature type="domain" description="C2H2-type" evidence="14">
    <location>
        <begin position="76"/>
        <end position="103"/>
    </location>
</feature>
<organism evidence="15 16">
    <name type="scientific">Homarus americanus</name>
    <name type="common">American lobster</name>
    <dbReference type="NCBI Taxonomy" id="6706"/>
    <lineage>
        <taxon>Eukaryota</taxon>
        <taxon>Metazoa</taxon>
        <taxon>Ecdysozoa</taxon>
        <taxon>Arthropoda</taxon>
        <taxon>Crustacea</taxon>
        <taxon>Multicrustacea</taxon>
        <taxon>Malacostraca</taxon>
        <taxon>Eumalacostraca</taxon>
        <taxon>Eucarida</taxon>
        <taxon>Decapoda</taxon>
        <taxon>Pleocyemata</taxon>
        <taxon>Astacidea</taxon>
        <taxon>Nephropoidea</taxon>
        <taxon>Nephropidae</taxon>
        <taxon>Homarus</taxon>
    </lineage>
</organism>
<reference evidence="15" key="1">
    <citation type="journal article" date="2021" name="Sci. Adv.">
        <title>The American lobster genome reveals insights on longevity, neural, and immune adaptations.</title>
        <authorList>
            <person name="Polinski J.M."/>
            <person name="Zimin A.V."/>
            <person name="Clark K.F."/>
            <person name="Kohn A.B."/>
            <person name="Sadowski N."/>
            <person name="Timp W."/>
            <person name="Ptitsyn A."/>
            <person name="Khanna P."/>
            <person name="Romanova D.Y."/>
            <person name="Williams P."/>
            <person name="Greenwood S.J."/>
            <person name="Moroz L.L."/>
            <person name="Walt D.R."/>
            <person name="Bodnar A.G."/>
        </authorList>
    </citation>
    <scope>NUCLEOTIDE SEQUENCE</scope>
    <source>
        <strain evidence="15">GMGI-L3</strain>
    </source>
</reference>
<feature type="domain" description="Cyclic nucleotide-binding" evidence="13">
    <location>
        <begin position="175"/>
        <end position="219"/>
    </location>
</feature>
<evidence type="ECO:0000256" key="1">
    <source>
        <dbReference type="ARBA" id="ARBA00004123"/>
    </source>
</evidence>
<dbReference type="FunFam" id="3.30.160.60:FF:000110">
    <property type="entry name" value="Zinc finger protein-like"/>
    <property type="match status" value="1"/>
</dbReference>
<keyword evidence="7" id="KW-0805">Transcription regulation</keyword>
<evidence type="ECO:0000256" key="5">
    <source>
        <dbReference type="ARBA" id="ARBA00022771"/>
    </source>
</evidence>
<dbReference type="Gene3D" id="3.30.160.60">
    <property type="entry name" value="Classic Zinc Finger"/>
    <property type="match status" value="13"/>
</dbReference>
<feature type="domain" description="C2H2-type" evidence="14">
    <location>
        <begin position="976"/>
        <end position="1003"/>
    </location>
</feature>
<dbReference type="FunFam" id="3.30.160.60:FF:000072">
    <property type="entry name" value="zinc finger protein 143 isoform X1"/>
    <property type="match status" value="1"/>
</dbReference>
<dbReference type="SUPFAM" id="SSF57667">
    <property type="entry name" value="beta-beta-alpha zinc fingers"/>
    <property type="match status" value="9"/>
</dbReference>
<feature type="domain" description="C2H2-type" evidence="14">
    <location>
        <begin position="594"/>
        <end position="621"/>
    </location>
</feature>
<proteinExistence type="inferred from homology"/>
<feature type="region of interest" description="Disordered" evidence="12">
    <location>
        <begin position="761"/>
        <end position="780"/>
    </location>
</feature>
<keyword evidence="6" id="KW-0862">Zinc</keyword>
<evidence type="ECO:0000259" key="13">
    <source>
        <dbReference type="PROSITE" id="PS50042"/>
    </source>
</evidence>
<dbReference type="GO" id="GO:0048598">
    <property type="term" value="P:embryonic morphogenesis"/>
    <property type="evidence" value="ECO:0007669"/>
    <property type="project" value="UniProtKB-ARBA"/>
</dbReference>
<dbReference type="PANTHER" id="PTHR24399">
    <property type="entry name" value="ZINC FINGER AND BTB DOMAIN-CONTAINING"/>
    <property type="match status" value="1"/>
</dbReference>
<keyword evidence="10" id="KW-0539">Nucleus</keyword>
<feature type="domain" description="C2H2-type" evidence="14">
    <location>
        <begin position="493"/>
        <end position="520"/>
    </location>
</feature>
<dbReference type="FunFam" id="3.30.160.60:FF:000100">
    <property type="entry name" value="Zinc finger 45-like"/>
    <property type="match status" value="1"/>
</dbReference>
<dbReference type="FunFam" id="3.30.160.60:FF:000446">
    <property type="entry name" value="Zinc finger protein"/>
    <property type="match status" value="1"/>
</dbReference>
<evidence type="ECO:0000256" key="10">
    <source>
        <dbReference type="ARBA" id="ARBA00023242"/>
    </source>
</evidence>
<dbReference type="PANTHER" id="PTHR24399:SF54">
    <property type="entry name" value="GASTRULA ZINC FINGER PROTEIN XLCGF26.1-LIKE-RELATED"/>
    <property type="match status" value="1"/>
</dbReference>